<organism evidence="2 3">
    <name type="scientific">Silvibacterium dinghuense</name>
    <dbReference type="NCBI Taxonomy" id="1560006"/>
    <lineage>
        <taxon>Bacteria</taxon>
        <taxon>Pseudomonadati</taxon>
        <taxon>Acidobacteriota</taxon>
        <taxon>Terriglobia</taxon>
        <taxon>Terriglobales</taxon>
        <taxon>Acidobacteriaceae</taxon>
        <taxon>Silvibacterium</taxon>
    </lineage>
</organism>
<keyword evidence="3" id="KW-1185">Reference proteome</keyword>
<dbReference type="OrthoDB" id="9858009at2"/>
<dbReference type="EMBL" id="SDMK01000002">
    <property type="protein sequence ID" value="RXS95159.1"/>
    <property type="molecule type" value="Genomic_DNA"/>
</dbReference>
<dbReference type="AlphaFoldDB" id="A0A4Q1SD54"/>
<dbReference type="Proteomes" id="UP000290253">
    <property type="component" value="Unassembled WGS sequence"/>
</dbReference>
<protein>
    <submittedName>
        <fullName evidence="2">Uncharacterized protein</fullName>
    </submittedName>
</protein>
<feature type="region of interest" description="Disordered" evidence="1">
    <location>
        <begin position="164"/>
        <end position="183"/>
    </location>
</feature>
<evidence type="ECO:0000313" key="2">
    <source>
        <dbReference type="EMBL" id="RXS95159.1"/>
    </source>
</evidence>
<gene>
    <name evidence="2" type="ORF">ESZ00_11160</name>
</gene>
<accession>A0A4Q1SD54</accession>
<name>A0A4Q1SD54_9BACT</name>
<proteinExistence type="predicted"/>
<evidence type="ECO:0000313" key="3">
    <source>
        <dbReference type="Proteomes" id="UP000290253"/>
    </source>
</evidence>
<feature type="compositionally biased region" description="Acidic residues" evidence="1">
    <location>
        <begin position="164"/>
        <end position="173"/>
    </location>
</feature>
<reference evidence="2 3" key="1">
    <citation type="journal article" date="2016" name="Int. J. Syst. Evol. Microbiol.">
        <title>Acidipila dinghuensis sp. nov., an acidobacterium isolated from forest soil.</title>
        <authorList>
            <person name="Jiang Y.W."/>
            <person name="Wang J."/>
            <person name="Chen M.H."/>
            <person name="Lv Y.Y."/>
            <person name="Qiu L.H."/>
        </authorList>
    </citation>
    <scope>NUCLEOTIDE SEQUENCE [LARGE SCALE GENOMIC DNA]</scope>
    <source>
        <strain evidence="2 3">DHOF10</strain>
    </source>
</reference>
<evidence type="ECO:0000256" key="1">
    <source>
        <dbReference type="SAM" id="MobiDB-lite"/>
    </source>
</evidence>
<comment type="caution">
    <text evidence="2">The sequence shown here is derived from an EMBL/GenBank/DDBJ whole genome shotgun (WGS) entry which is preliminary data.</text>
</comment>
<dbReference type="RefSeq" id="WP_129208327.1">
    <property type="nucleotide sequence ID" value="NZ_BMGU01000003.1"/>
</dbReference>
<sequence length="183" mass="19874">MSSKNTLAWLEEQTESLAARTGAGAAFWPQLQAALHSLAAAEPIAAHVTVAVAEEEPWLLTASAGLFTLKFALDTLSDTLIYSFVSDELLEVLPLESEILHYGVMHLRQSPWGVIDGPDEDVSTYFVDDPQSVQYDPLAEQVARWGLEALLGGFEQIAELEALAAEEEEDEEEEHTHGGGSGH</sequence>